<evidence type="ECO:0000313" key="2">
    <source>
        <dbReference type="Proteomes" id="UP000231179"/>
    </source>
</evidence>
<evidence type="ECO:0000313" key="1">
    <source>
        <dbReference type="EMBL" id="ATX70936.1"/>
    </source>
</evidence>
<organism evidence="1 2">
    <name type="scientific">Spiroplasma clarkii</name>
    <dbReference type="NCBI Taxonomy" id="2139"/>
    <lineage>
        <taxon>Bacteria</taxon>
        <taxon>Bacillati</taxon>
        <taxon>Mycoplasmatota</taxon>
        <taxon>Mollicutes</taxon>
        <taxon>Entomoplasmatales</taxon>
        <taxon>Spiroplasmataceae</taxon>
        <taxon>Spiroplasma</taxon>
    </lineage>
</organism>
<name>A0A2K8KPA3_9MOLU</name>
<keyword evidence="2" id="KW-1185">Reference proteome</keyword>
<gene>
    <name evidence="1" type="ORF">SCLAR_v1c06170</name>
</gene>
<dbReference type="RefSeq" id="WP_100254486.1">
    <property type="nucleotide sequence ID" value="NZ_CP024870.1"/>
</dbReference>
<sequence>MKKLLRVLLSVTSTVAPTLSIVACEQTNNTEKLELEMQKLSSDLKTDLSQIDVASMIINQQSAALEEFLSQFLKRNNAENDFQFYFASGNDAQSNEFITLAELFELGIILKVNLVLFKDYDQYVNFELFDVRKNLSELDTIVKLPKNFYLDRNNVINPDIYSITKSAFVELIGEIVSKIEEPGVAEFLQTALHVSKVDLKNYLMNTLTNNVMYLSIAEDIVLGEDNRANLVISQLETTSNWFLNSFFKMDGFSDGSANSQIVLYEKIVINNDVTQRLETVYKLGQGDKEYDLENDMSLDLSRLDLTDKKLGDIMPYIKTYVKTWILKEFPNNNIDLTEADFEIKILKALSPTSGKEDEWVDYWNSVENIWQDNANPTGITKGNYFGESRNIFNVTIMSSNRDYLSVFNDGATRKLCAFHLPIIFNN</sequence>
<accession>A0A2K8KPA3</accession>
<evidence type="ECO:0008006" key="3">
    <source>
        <dbReference type="Google" id="ProtNLM"/>
    </source>
</evidence>
<dbReference type="Proteomes" id="UP000231179">
    <property type="component" value="Chromosome"/>
</dbReference>
<proteinExistence type="predicted"/>
<dbReference type="AlphaFoldDB" id="A0A2K8KPA3"/>
<dbReference type="EMBL" id="CP024870">
    <property type="protein sequence ID" value="ATX70936.1"/>
    <property type="molecule type" value="Genomic_DNA"/>
</dbReference>
<reference evidence="1 2" key="1">
    <citation type="submission" date="2017-11" db="EMBL/GenBank/DDBJ databases">
        <title>Complete genome sequence of Spiroplasma clarkii CN-5 (DSM 19994).</title>
        <authorList>
            <person name="Tsai Y.-M."/>
            <person name="Chang A."/>
            <person name="Lo W.-S."/>
            <person name="Kuo C.-H."/>
        </authorList>
    </citation>
    <scope>NUCLEOTIDE SEQUENCE [LARGE SCALE GENOMIC DNA]</scope>
    <source>
        <strain evidence="1 2">CN-5</strain>
    </source>
</reference>
<protein>
    <recommendedName>
        <fullName evidence="3">Lipoprotein</fullName>
    </recommendedName>
</protein>
<dbReference type="PROSITE" id="PS51257">
    <property type="entry name" value="PROKAR_LIPOPROTEIN"/>
    <property type="match status" value="1"/>
</dbReference>